<dbReference type="Proteomes" id="UP001515500">
    <property type="component" value="Chromosome 17"/>
</dbReference>
<keyword evidence="6 15" id="KW-1133">Transmembrane helix</keyword>
<keyword evidence="3 13" id="KW-0813">Transport</keyword>
<dbReference type="InterPro" id="IPR001320">
    <property type="entry name" value="Iontro_rcpt_C"/>
</dbReference>
<dbReference type="SMART" id="SM00079">
    <property type="entry name" value="PBPe"/>
    <property type="match status" value="1"/>
</dbReference>
<keyword evidence="8 13" id="KW-0472">Membrane</keyword>
<dbReference type="Pfam" id="PF00060">
    <property type="entry name" value="Lig_chan"/>
    <property type="match status" value="1"/>
</dbReference>
<dbReference type="Gene3D" id="3.40.190.10">
    <property type="entry name" value="Periplasmic binding protein-like II"/>
    <property type="match status" value="1"/>
</dbReference>
<dbReference type="GO" id="GO:0016020">
    <property type="term" value="C:membrane"/>
    <property type="evidence" value="ECO:0007669"/>
    <property type="project" value="UniProtKB-SubCell"/>
</dbReference>
<evidence type="ECO:0000256" key="3">
    <source>
        <dbReference type="ARBA" id="ARBA00022448"/>
    </source>
</evidence>
<comment type="function">
    <text evidence="13">Glutamate-gated receptor that probably acts as non-selective cation channel.</text>
</comment>
<keyword evidence="10" id="KW-0325">Glycoprotein</keyword>
<dbReference type="PANTHER" id="PTHR34836">
    <property type="entry name" value="OS06G0188250 PROTEIN"/>
    <property type="match status" value="1"/>
</dbReference>
<dbReference type="Gene3D" id="3.40.50.2300">
    <property type="match status" value="2"/>
</dbReference>
<dbReference type="SUPFAM" id="SSF53850">
    <property type="entry name" value="Periplasmic binding protein-like II"/>
    <property type="match status" value="1"/>
</dbReference>
<evidence type="ECO:0000256" key="6">
    <source>
        <dbReference type="ARBA" id="ARBA00022989"/>
    </source>
</evidence>
<evidence type="ECO:0000256" key="7">
    <source>
        <dbReference type="ARBA" id="ARBA00023065"/>
    </source>
</evidence>
<dbReference type="InterPro" id="IPR044440">
    <property type="entry name" value="GABAb_receptor_plant_PBP1"/>
</dbReference>
<dbReference type="RefSeq" id="XP_039144200.1">
    <property type="nucleotide sequence ID" value="XM_039288266.1"/>
</dbReference>
<feature type="chain" id="PRO_5044216154" description="Glutamate receptor" evidence="16">
    <location>
        <begin position="24"/>
        <end position="862"/>
    </location>
</feature>
<dbReference type="Gene3D" id="1.10.287.70">
    <property type="match status" value="1"/>
</dbReference>
<evidence type="ECO:0000256" key="8">
    <source>
        <dbReference type="ARBA" id="ARBA00023136"/>
    </source>
</evidence>
<evidence type="ECO:0000256" key="9">
    <source>
        <dbReference type="ARBA" id="ARBA00023170"/>
    </source>
</evidence>
<dbReference type="FunFam" id="3.40.50.2300:FF:000188">
    <property type="entry name" value="Glutamate receptor"/>
    <property type="match status" value="1"/>
</dbReference>
<feature type="domain" description="Ionotropic glutamate receptor C-terminal" evidence="17">
    <location>
        <begin position="443"/>
        <end position="778"/>
    </location>
</feature>
<keyword evidence="14" id="KW-1015">Disulfide bond</keyword>
<organism evidence="18 19">
    <name type="scientific">Dioscorea cayennensis subsp. rotundata</name>
    <name type="common">White Guinea yam</name>
    <name type="synonym">Dioscorea rotundata</name>
    <dbReference type="NCBI Taxonomy" id="55577"/>
    <lineage>
        <taxon>Eukaryota</taxon>
        <taxon>Viridiplantae</taxon>
        <taxon>Streptophyta</taxon>
        <taxon>Embryophyta</taxon>
        <taxon>Tracheophyta</taxon>
        <taxon>Spermatophyta</taxon>
        <taxon>Magnoliopsida</taxon>
        <taxon>Liliopsida</taxon>
        <taxon>Dioscoreales</taxon>
        <taxon>Dioscoreaceae</taxon>
        <taxon>Dioscorea</taxon>
    </lineage>
</organism>
<feature type="transmembrane region" description="Helical" evidence="15">
    <location>
        <begin position="563"/>
        <end position="581"/>
    </location>
</feature>
<evidence type="ECO:0000313" key="18">
    <source>
        <dbReference type="Proteomes" id="UP001515500"/>
    </source>
</evidence>
<evidence type="ECO:0000256" key="14">
    <source>
        <dbReference type="PIRSR" id="PIRSR037090-50"/>
    </source>
</evidence>
<name>A0AB40D065_DIOCR</name>
<dbReference type="GO" id="GO:0015276">
    <property type="term" value="F:ligand-gated monoatomic ion channel activity"/>
    <property type="evidence" value="ECO:0007669"/>
    <property type="project" value="InterPro"/>
</dbReference>
<evidence type="ECO:0000256" key="12">
    <source>
        <dbReference type="ARBA" id="ARBA00023303"/>
    </source>
</evidence>
<keyword evidence="11 13" id="KW-1071">Ligand-gated ion channel</keyword>
<evidence type="ECO:0000256" key="15">
    <source>
        <dbReference type="SAM" id="Phobius"/>
    </source>
</evidence>
<evidence type="ECO:0000256" key="1">
    <source>
        <dbReference type="ARBA" id="ARBA00004141"/>
    </source>
</evidence>
<feature type="transmembrane region" description="Helical" evidence="15">
    <location>
        <begin position="622"/>
        <end position="640"/>
    </location>
</feature>
<evidence type="ECO:0000313" key="19">
    <source>
        <dbReference type="RefSeq" id="XP_039144200.1"/>
    </source>
</evidence>
<keyword evidence="12 13" id="KW-0407">Ion channel</keyword>
<dbReference type="GeneID" id="120281425"/>
<evidence type="ECO:0000256" key="13">
    <source>
        <dbReference type="PIRNR" id="PIRNR037090"/>
    </source>
</evidence>
<evidence type="ECO:0000259" key="17">
    <source>
        <dbReference type="SMART" id="SM00079"/>
    </source>
</evidence>
<dbReference type="InterPro" id="IPR017103">
    <property type="entry name" value="Iontropic_Glu_rcpt_pln"/>
</dbReference>
<keyword evidence="4 15" id="KW-0812">Transmembrane</keyword>
<dbReference type="InterPro" id="IPR001828">
    <property type="entry name" value="ANF_lig-bd_rcpt"/>
</dbReference>
<evidence type="ECO:0000256" key="2">
    <source>
        <dbReference type="ARBA" id="ARBA00008685"/>
    </source>
</evidence>
<accession>A0AB40D065</accession>
<comment type="subcellular location">
    <subcellularLocation>
        <location evidence="1">Membrane</location>
        <topology evidence="1">Multi-pass membrane protein</topology>
    </subcellularLocation>
</comment>
<reference evidence="19" key="1">
    <citation type="submission" date="2025-08" db="UniProtKB">
        <authorList>
            <consortium name="RefSeq"/>
        </authorList>
    </citation>
    <scope>IDENTIFICATION</scope>
</reference>
<dbReference type="CDD" id="cd13686">
    <property type="entry name" value="GluR_Plant"/>
    <property type="match status" value="1"/>
</dbReference>
<dbReference type="FunFam" id="1.10.287.70:FF:000172">
    <property type="entry name" value="Glutamate receptor"/>
    <property type="match status" value="1"/>
</dbReference>
<evidence type="ECO:0000256" key="5">
    <source>
        <dbReference type="ARBA" id="ARBA00022729"/>
    </source>
</evidence>
<evidence type="ECO:0000256" key="10">
    <source>
        <dbReference type="ARBA" id="ARBA00023180"/>
    </source>
</evidence>
<proteinExistence type="inferred from homology"/>
<keyword evidence="18" id="KW-1185">Reference proteome</keyword>
<dbReference type="InterPro" id="IPR015683">
    <property type="entry name" value="Ionotropic_Glu_rcpt"/>
</dbReference>
<evidence type="ECO:0000256" key="4">
    <source>
        <dbReference type="ARBA" id="ARBA00022692"/>
    </source>
</evidence>
<dbReference type="AlphaFoldDB" id="A0AB40D065"/>
<keyword evidence="7 13" id="KW-0406">Ion transport</keyword>
<evidence type="ECO:0000256" key="11">
    <source>
        <dbReference type="ARBA" id="ARBA00023286"/>
    </source>
</evidence>
<evidence type="ECO:0000256" key="16">
    <source>
        <dbReference type="SAM" id="SignalP"/>
    </source>
</evidence>
<dbReference type="PANTHER" id="PTHR34836:SF9">
    <property type="entry name" value="RECEPTOR LIGAND BINDING REGION DOMAIN-CONTAINING PROTEIN"/>
    <property type="match status" value="1"/>
</dbReference>
<dbReference type="InterPro" id="IPR028082">
    <property type="entry name" value="Peripla_BP_I"/>
</dbReference>
<sequence>MQKALDIFVICFLLLFGVLSVEGHSVGAILNYGSRSGREEKVAMETAIEDINNLTNQGLVLHTMDSSGDPLLAASAAMTMINEHHAKALIGLATWQEASFVAELGTRAQVPVLSFIGTYPPAATGRCPFLVPLAHSQVLQVKAIAAIIRSWSWKKVSLIYEDVEYTATTIIPYLADALGDTDIYSRVALSSYESSFSEELEMLRCRQSRVFVIHTSIQLATRLFAEAYKNGMMSDGYVWITTDAITSKLDHVNSSVITSMQGVLGVKNYFKPSAQTSDFIKRFQRRYHSEYPKEKRREPQVSSFTAYDTIWAIAKAMNKTNVSEELKKVQNNSVNGPLFVEISKEGWSLLDGIKRSNFTGLNGEFIFKDGKFSLVNAFQIVNVVGKSYRELGFWLPDCGFSKNLESKDGNETSMKNLGQVYWPGGPWSVPKGWVSPTSNKPLKVAVPAKAVFPEFVTVKKGSDNKTLAEGFSINVFKKVLEQLSYPLPDDFIPFNCSYDSFLEDDQMQNYDILVGDTSISSGRYNFVEFSQPYTASGLVLVVPVKSDLTDKAWIFLKPFRGSMWALTAIVSIYNGMVVWMIERSCNMDFRGSFWNQSAALFWLSFTTLLSPGEKLHSNLSRLAMVVWLFAALVLTSNYTATLSSMLTVHRLEPSLVNVDSLKSSNAVVGCNNGSVVGKYLETALGFQHKNIKLFSSGDDYYQALKNGSIQAAFLRTPYANLLLSKYCTELISTGPIFHVGGLGFVFPKGSLLLSDFSEAILKIFENGKLEELEKAMRANYSCSGVGVNATDVDGLSPENFWGLFLVTVGISTIALVVYGLCLHKNELKCPGKSTEEAKNKAVEFVSGAGDDKQRNEVHPNEW</sequence>
<dbReference type="CDD" id="cd19990">
    <property type="entry name" value="PBP1_GABAb_receptor_plant"/>
    <property type="match status" value="1"/>
</dbReference>
<feature type="disulfide bond" evidence="14">
    <location>
        <begin position="727"/>
        <end position="782"/>
    </location>
</feature>
<feature type="transmembrane region" description="Helical" evidence="15">
    <location>
        <begin position="800"/>
        <end position="822"/>
    </location>
</feature>
<dbReference type="Pfam" id="PF01094">
    <property type="entry name" value="ANF_receptor"/>
    <property type="match status" value="1"/>
</dbReference>
<dbReference type="SUPFAM" id="SSF53822">
    <property type="entry name" value="Periplasmic binding protein-like I"/>
    <property type="match status" value="1"/>
</dbReference>
<feature type="signal peptide" evidence="16">
    <location>
        <begin position="1"/>
        <end position="23"/>
    </location>
</feature>
<protein>
    <recommendedName>
        <fullName evidence="13">Glutamate receptor</fullName>
    </recommendedName>
</protein>
<keyword evidence="9 13" id="KW-0675">Receptor</keyword>
<keyword evidence="5 16" id="KW-0732">Signal</keyword>
<comment type="similarity">
    <text evidence="2 13">Belongs to the glutamate-gated ion channel (TC 1.A.10.1) family.</text>
</comment>
<dbReference type="PIRSF" id="PIRSF037090">
    <property type="entry name" value="Iontro_Glu-like_rcpt_pln"/>
    <property type="match status" value="1"/>
</dbReference>
<gene>
    <name evidence="19" type="primary">LOC120281425</name>
</gene>